<dbReference type="Gene3D" id="3.90.1570.10">
    <property type="entry name" value="tt1808, chain A"/>
    <property type="match status" value="1"/>
</dbReference>
<dbReference type="PANTHER" id="PTHR36558">
    <property type="entry name" value="GLR1098 PROTEIN"/>
    <property type="match status" value="1"/>
</dbReference>
<protein>
    <submittedName>
        <fullName evidence="2">Uma2 family endonuclease</fullName>
    </submittedName>
</protein>
<dbReference type="EMBL" id="QJVJ01000008">
    <property type="protein sequence ID" value="PYI53047.1"/>
    <property type="molecule type" value="Genomic_DNA"/>
</dbReference>
<keyword evidence="2" id="KW-0255">Endonuclease</keyword>
<accession>A0A2V5KPE7</accession>
<sequence length="190" mass="21428">MSMPSDRSRYTYADYLKWGEGERVELIEGYAYAMTPAPSRAHQEVLLALASEFSNFLRGKRCRAYIAPFDVRLPRGTETDEETLTVVQPDLSVVCDPGKLDDRGCKGAPDLIVEVVSPGSLKLDTTVKRKRYEQAGVREYWVVYPNEKAVLTYFLEESGRFDEGESYGKEDTIAVRVLDGLSIPLERVFA</sequence>
<evidence type="ECO:0000313" key="2">
    <source>
        <dbReference type="EMBL" id="PYI53047.1"/>
    </source>
</evidence>
<organism evidence="2 3">
    <name type="scientific">Paenibacillus flagellatus</name>
    <dbReference type="NCBI Taxonomy" id="2211139"/>
    <lineage>
        <taxon>Bacteria</taxon>
        <taxon>Bacillati</taxon>
        <taxon>Bacillota</taxon>
        <taxon>Bacilli</taxon>
        <taxon>Bacillales</taxon>
        <taxon>Paenibacillaceae</taxon>
        <taxon>Paenibacillus</taxon>
    </lineage>
</organism>
<dbReference type="Proteomes" id="UP000247476">
    <property type="component" value="Unassembled WGS sequence"/>
</dbReference>
<dbReference type="OrthoDB" id="9808428at2"/>
<dbReference type="SUPFAM" id="SSF52980">
    <property type="entry name" value="Restriction endonuclease-like"/>
    <property type="match status" value="1"/>
</dbReference>
<dbReference type="PANTHER" id="PTHR36558:SF1">
    <property type="entry name" value="RESTRICTION ENDONUCLEASE DOMAIN-CONTAINING PROTEIN-RELATED"/>
    <property type="match status" value="1"/>
</dbReference>
<dbReference type="Pfam" id="PF05685">
    <property type="entry name" value="Uma2"/>
    <property type="match status" value="1"/>
</dbReference>
<evidence type="ECO:0000313" key="3">
    <source>
        <dbReference type="Proteomes" id="UP000247476"/>
    </source>
</evidence>
<gene>
    <name evidence="2" type="ORF">DLM86_18790</name>
</gene>
<keyword evidence="3" id="KW-1185">Reference proteome</keyword>
<evidence type="ECO:0000259" key="1">
    <source>
        <dbReference type="Pfam" id="PF05685"/>
    </source>
</evidence>
<dbReference type="AlphaFoldDB" id="A0A2V5KPE7"/>
<feature type="domain" description="Putative restriction endonuclease" evidence="1">
    <location>
        <begin position="13"/>
        <end position="185"/>
    </location>
</feature>
<dbReference type="CDD" id="cd06260">
    <property type="entry name" value="DUF820-like"/>
    <property type="match status" value="1"/>
</dbReference>
<reference evidence="2 3" key="1">
    <citation type="submission" date="2018-05" db="EMBL/GenBank/DDBJ databases">
        <title>Paenibacillus flagellatus sp. nov., isolated from selenium mineral soil.</title>
        <authorList>
            <person name="Dai X."/>
        </authorList>
    </citation>
    <scope>NUCLEOTIDE SEQUENCE [LARGE SCALE GENOMIC DNA]</scope>
    <source>
        <strain evidence="2 3">DXL2</strain>
    </source>
</reference>
<comment type="caution">
    <text evidence="2">The sequence shown here is derived from an EMBL/GenBank/DDBJ whole genome shotgun (WGS) entry which is preliminary data.</text>
</comment>
<keyword evidence="2" id="KW-0378">Hydrolase</keyword>
<dbReference type="RefSeq" id="WP_110841595.1">
    <property type="nucleotide sequence ID" value="NZ_QJVJ01000008.1"/>
</dbReference>
<name>A0A2V5KPE7_9BACL</name>
<dbReference type="InterPro" id="IPR012296">
    <property type="entry name" value="Nuclease_put_TT1808"/>
</dbReference>
<dbReference type="InterPro" id="IPR008538">
    <property type="entry name" value="Uma2"/>
</dbReference>
<keyword evidence="2" id="KW-0540">Nuclease</keyword>
<dbReference type="GO" id="GO:0004519">
    <property type="term" value="F:endonuclease activity"/>
    <property type="evidence" value="ECO:0007669"/>
    <property type="project" value="UniProtKB-KW"/>
</dbReference>
<proteinExistence type="predicted"/>
<dbReference type="InterPro" id="IPR011335">
    <property type="entry name" value="Restrct_endonuc-II-like"/>
</dbReference>